<keyword evidence="10" id="KW-0460">Magnesium</keyword>
<dbReference type="Pfam" id="PF22936">
    <property type="entry name" value="Pol_BBD"/>
    <property type="match status" value="1"/>
</dbReference>
<dbReference type="InterPro" id="IPR012337">
    <property type="entry name" value="RNaseH-like_sf"/>
</dbReference>
<evidence type="ECO:0000256" key="8">
    <source>
        <dbReference type="ARBA" id="ARBA00022801"/>
    </source>
</evidence>
<keyword evidence="2" id="KW-1188">Viral release from host cell</keyword>
<dbReference type="RefSeq" id="XP_062703913.1">
    <property type="nucleotide sequence ID" value="XM_062847929.1"/>
</dbReference>
<evidence type="ECO:0000313" key="17">
    <source>
        <dbReference type="EnsemblMetazoa" id="AALFPA23_014113.P20518"/>
    </source>
</evidence>
<dbReference type="EnsemblMetazoa" id="AALFPA23_014113.R20518">
    <property type="protein sequence ID" value="AALFPA23_014113.P20518"/>
    <property type="gene ID" value="AALFPA23_014113"/>
</dbReference>
<sequence>MTTNSSILEEMDTTKATTICRADGKSIKSVGSGAGRVISVDGKGGRNVKLENVFHVPSLAGNLLSVSRITDLGFRVVFDKTGCKVLKEEEAVLVGQRKGGLYHLKQLPGHDFLVDPKHSDLCQHLWHRILVHSDPQAVKKIVREHLGHGLKINACEVQSMCGCSFPKASALKTKAVGELIHVDLGGLMEKKSDAEDKIREYCALVKHQFGGYPKCICTDGGDEFMSASLLMYFAANGIVVQQTAPYTPQQNGVEERKNRTPYELWSGKKPSYAHLRIFG</sequence>
<keyword evidence="14" id="KW-0917">Virion maturation</keyword>
<evidence type="ECO:0000256" key="9">
    <source>
        <dbReference type="ARBA" id="ARBA00022840"/>
    </source>
</evidence>
<keyword evidence="13" id="KW-0239">DNA-directed DNA polymerase</keyword>
<evidence type="ECO:0000256" key="13">
    <source>
        <dbReference type="ARBA" id="ARBA00022932"/>
    </source>
</evidence>
<dbReference type="Proteomes" id="UP000069940">
    <property type="component" value="Unassembled WGS sequence"/>
</dbReference>
<dbReference type="GeneID" id="134286326"/>
<evidence type="ECO:0000259" key="16">
    <source>
        <dbReference type="PROSITE" id="PS50994"/>
    </source>
</evidence>
<keyword evidence="8" id="KW-0378">Hydrolase</keyword>
<keyword evidence="4" id="KW-0540">Nuclease</keyword>
<evidence type="ECO:0000256" key="10">
    <source>
        <dbReference type="ARBA" id="ARBA00022842"/>
    </source>
</evidence>
<proteinExistence type="predicted"/>
<evidence type="ECO:0000256" key="15">
    <source>
        <dbReference type="ARBA" id="ARBA00023172"/>
    </source>
</evidence>
<keyword evidence="12" id="KW-0695">RNA-directed DNA polymerase</keyword>
<keyword evidence="15" id="KW-0233">DNA recombination</keyword>
<feature type="domain" description="Integrase catalytic" evidence="16">
    <location>
        <begin position="209"/>
        <end position="260"/>
    </location>
</feature>
<evidence type="ECO:0000256" key="2">
    <source>
        <dbReference type="ARBA" id="ARBA00022612"/>
    </source>
</evidence>
<dbReference type="InterPro" id="IPR001584">
    <property type="entry name" value="Integrase_cat-core"/>
</dbReference>
<keyword evidence="13" id="KW-0548">Nucleotidyltransferase</keyword>
<evidence type="ECO:0000256" key="4">
    <source>
        <dbReference type="ARBA" id="ARBA00022722"/>
    </source>
</evidence>
<evidence type="ECO:0000256" key="11">
    <source>
        <dbReference type="ARBA" id="ARBA00022908"/>
    </source>
</evidence>
<reference evidence="17" key="2">
    <citation type="submission" date="2025-05" db="UniProtKB">
        <authorList>
            <consortium name="EnsemblMetazoa"/>
        </authorList>
    </citation>
    <scope>IDENTIFICATION</scope>
    <source>
        <strain evidence="17">Foshan</strain>
    </source>
</reference>
<keyword evidence="11" id="KW-0229">DNA integration</keyword>
<dbReference type="InterPro" id="IPR039537">
    <property type="entry name" value="Retrotran_Ty1/copia-like"/>
</dbReference>
<evidence type="ECO:0000256" key="12">
    <source>
        <dbReference type="ARBA" id="ARBA00022918"/>
    </source>
</evidence>
<accession>A0ABM1Z1M8</accession>
<comment type="function">
    <text evidence="1">The aspartyl protease (PR) mediates the proteolytic cleavages of the Gag and Gag-Pol polyproteins after assembly of the VLP.</text>
</comment>
<name>A0ABM1Z1M8_AEDAL</name>
<dbReference type="Gene3D" id="3.30.420.10">
    <property type="entry name" value="Ribonuclease H-like superfamily/Ribonuclease H"/>
    <property type="match status" value="1"/>
</dbReference>
<evidence type="ECO:0000256" key="1">
    <source>
        <dbReference type="ARBA" id="ARBA00002180"/>
    </source>
</evidence>
<organism evidence="17 18">
    <name type="scientific">Aedes albopictus</name>
    <name type="common">Asian tiger mosquito</name>
    <name type="synonym">Stegomyia albopicta</name>
    <dbReference type="NCBI Taxonomy" id="7160"/>
    <lineage>
        <taxon>Eukaryota</taxon>
        <taxon>Metazoa</taxon>
        <taxon>Ecdysozoa</taxon>
        <taxon>Arthropoda</taxon>
        <taxon>Hexapoda</taxon>
        <taxon>Insecta</taxon>
        <taxon>Pterygota</taxon>
        <taxon>Neoptera</taxon>
        <taxon>Endopterygota</taxon>
        <taxon>Diptera</taxon>
        <taxon>Nematocera</taxon>
        <taxon>Culicoidea</taxon>
        <taxon>Culicidae</taxon>
        <taxon>Culicinae</taxon>
        <taxon>Aedini</taxon>
        <taxon>Aedes</taxon>
        <taxon>Stegomyia</taxon>
    </lineage>
</organism>
<dbReference type="InterPro" id="IPR054722">
    <property type="entry name" value="PolX-like_BBD"/>
</dbReference>
<keyword evidence="18" id="KW-1185">Reference proteome</keyword>
<keyword evidence="3" id="KW-0645">Protease</keyword>
<keyword evidence="6" id="KW-0547">Nucleotide-binding</keyword>
<keyword evidence="9" id="KW-0067">ATP-binding</keyword>
<evidence type="ECO:0000256" key="6">
    <source>
        <dbReference type="ARBA" id="ARBA00022741"/>
    </source>
</evidence>
<dbReference type="PANTHER" id="PTHR42648:SF11">
    <property type="entry name" value="TRANSPOSON TY4-P GAG-POL POLYPROTEIN"/>
    <property type="match status" value="1"/>
</dbReference>
<evidence type="ECO:0000256" key="7">
    <source>
        <dbReference type="ARBA" id="ARBA00022759"/>
    </source>
</evidence>
<reference evidence="18" key="1">
    <citation type="journal article" date="2015" name="Proc. Natl. Acad. Sci. U.S.A.">
        <title>Genome sequence of the Asian Tiger mosquito, Aedes albopictus, reveals insights into its biology, genetics, and evolution.</title>
        <authorList>
            <person name="Chen X.G."/>
            <person name="Jiang X."/>
            <person name="Gu J."/>
            <person name="Xu M."/>
            <person name="Wu Y."/>
            <person name="Deng Y."/>
            <person name="Zhang C."/>
            <person name="Bonizzoni M."/>
            <person name="Dermauw W."/>
            <person name="Vontas J."/>
            <person name="Armbruster P."/>
            <person name="Huang X."/>
            <person name="Yang Y."/>
            <person name="Zhang H."/>
            <person name="He W."/>
            <person name="Peng H."/>
            <person name="Liu Y."/>
            <person name="Wu K."/>
            <person name="Chen J."/>
            <person name="Lirakis M."/>
            <person name="Topalis P."/>
            <person name="Van Leeuwen T."/>
            <person name="Hall A.B."/>
            <person name="Jiang X."/>
            <person name="Thorpe C."/>
            <person name="Mueller R.L."/>
            <person name="Sun C."/>
            <person name="Waterhouse R.M."/>
            <person name="Yan G."/>
            <person name="Tu Z.J."/>
            <person name="Fang X."/>
            <person name="James A.A."/>
        </authorList>
    </citation>
    <scope>NUCLEOTIDE SEQUENCE [LARGE SCALE GENOMIC DNA]</scope>
    <source>
        <strain evidence="18">Foshan</strain>
    </source>
</reference>
<dbReference type="SUPFAM" id="SSF53098">
    <property type="entry name" value="Ribonuclease H-like"/>
    <property type="match status" value="1"/>
</dbReference>
<protein>
    <recommendedName>
        <fullName evidence="16">Integrase catalytic domain-containing protein</fullName>
    </recommendedName>
</protein>
<dbReference type="PANTHER" id="PTHR42648">
    <property type="entry name" value="TRANSPOSASE, PUTATIVE-RELATED"/>
    <property type="match status" value="1"/>
</dbReference>
<keyword evidence="13" id="KW-0808">Transferase</keyword>
<keyword evidence="5" id="KW-0479">Metal-binding</keyword>
<evidence type="ECO:0000256" key="14">
    <source>
        <dbReference type="ARBA" id="ARBA00023113"/>
    </source>
</evidence>
<evidence type="ECO:0000256" key="3">
    <source>
        <dbReference type="ARBA" id="ARBA00022670"/>
    </source>
</evidence>
<dbReference type="PROSITE" id="PS50994">
    <property type="entry name" value="INTEGRASE"/>
    <property type="match status" value="1"/>
</dbReference>
<evidence type="ECO:0000313" key="18">
    <source>
        <dbReference type="Proteomes" id="UP000069940"/>
    </source>
</evidence>
<keyword evidence="7" id="KW-0255">Endonuclease</keyword>
<evidence type="ECO:0000256" key="5">
    <source>
        <dbReference type="ARBA" id="ARBA00022723"/>
    </source>
</evidence>
<dbReference type="InterPro" id="IPR036397">
    <property type="entry name" value="RNaseH_sf"/>
</dbReference>